<reference evidence="2" key="1">
    <citation type="submission" date="2016-11" db="UniProtKB">
        <authorList>
            <consortium name="WormBaseParasite"/>
        </authorList>
    </citation>
    <scope>IDENTIFICATION</scope>
</reference>
<accession>A0A1I7XR84</accession>
<name>A0A1I7XR84_HETBA</name>
<protein>
    <submittedName>
        <fullName evidence="2">Protein kinase domain-containing protein</fullName>
    </submittedName>
</protein>
<evidence type="ECO:0000313" key="1">
    <source>
        <dbReference type="Proteomes" id="UP000095283"/>
    </source>
</evidence>
<organism evidence="1 2">
    <name type="scientific">Heterorhabditis bacteriophora</name>
    <name type="common">Entomopathogenic nematode worm</name>
    <dbReference type="NCBI Taxonomy" id="37862"/>
    <lineage>
        <taxon>Eukaryota</taxon>
        <taxon>Metazoa</taxon>
        <taxon>Ecdysozoa</taxon>
        <taxon>Nematoda</taxon>
        <taxon>Chromadorea</taxon>
        <taxon>Rhabditida</taxon>
        <taxon>Rhabditina</taxon>
        <taxon>Rhabditomorpha</taxon>
        <taxon>Strongyloidea</taxon>
        <taxon>Heterorhabditidae</taxon>
        <taxon>Heterorhabditis</taxon>
    </lineage>
</organism>
<keyword evidence="1" id="KW-1185">Reference proteome</keyword>
<dbReference type="AlphaFoldDB" id="A0A1I7XR84"/>
<dbReference type="WBParaSite" id="Hba_20000">
    <property type="protein sequence ID" value="Hba_20000"/>
    <property type="gene ID" value="Hba_20000"/>
</dbReference>
<sequence>MRAPTSQMVINMKTTITTHGGHNGVIVQSGLQAGMGDLMRYTSGSNPFVRPVAPTQSSYIENPGGIVGTSTHPVQVVDGSSLENTIASCTNLPSPGLKLNFPISQVTSSPSSPTFSFTGKDSPPEEFILPSNVNLNVFNQQDPVLYEAVQRREQKSADAVINDTMTTTTTVEVFRTPVTHNNQFVALPRIPTSGIDDRPYLLRVNGPSYEKWSTSRVETLINDPPIASNNQPGKAVQWKEELVDNNSQIGTDRNSRLLNETPSMVRHGVLPYTVQSPSKFAQVTHHTITNSKENIRSSYQPTSLENSIDPSLSNHIGYLSTSNASNLDSPALITKKNYSSYSSKDLNQDCKTSNLENRYQHNASKSFYMVPNRNVGEMSYIYSEDCDREFHKYGKPSYGSQNYSKKYQWSAGYNTLEDRSDDHQWNSGNNKFSDNYLNSEKTRPQISKSSFRRQYNEVGHKCQRSKSPDNKSQATNTGFACVGSNIIQKDTPVMEKHEIFNLYQTRDALQNVIAQLDVMDYGFDGKLQISPFEESSDSLISELSTKADHALSEVFELFPISYDSVRTIMCQFAHTDSSTLGHTNNALPSENDLPLGGFKDHIYELDNFQLKSVDKPQDCEDIKITYSTMEQLPMTEVTSNKLSEDMREGTITKSIAKENGVSVEEHEKDYPEVASTIFSDHRNMLVSENGPSFVQKLTPLDHAIIETKPKITHPRNQVSVKKAHPDGLVFPKIINSVPILPEVPEEKELSSQLRDETGIQLLVEPTYEDYMSSLDFKELDHEPRVIQHFERTNQDGFYGSTVNVLADKHKLLIQGWESLISSCADTDKEV</sequence>
<evidence type="ECO:0000313" key="2">
    <source>
        <dbReference type="WBParaSite" id="Hba_20000"/>
    </source>
</evidence>
<proteinExistence type="predicted"/>
<dbReference type="Proteomes" id="UP000095283">
    <property type="component" value="Unplaced"/>
</dbReference>